<dbReference type="Proteomes" id="UP001281147">
    <property type="component" value="Unassembled WGS sequence"/>
</dbReference>
<dbReference type="EMBL" id="JAUTXU010000014">
    <property type="protein sequence ID" value="KAK3722220.1"/>
    <property type="molecule type" value="Genomic_DNA"/>
</dbReference>
<name>A0ACC3NSI1_9PEZI</name>
<organism evidence="1 2">
    <name type="scientific">Vermiconidia calcicola</name>
    <dbReference type="NCBI Taxonomy" id="1690605"/>
    <lineage>
        <taxon>Eukaryota</taxon>
        <taxon>Fungi</taxon>
        <taxon>Dikarya</taxon>
        <taxon>Ascomycota</taxon>
        <taxon>Pezizomycotina</taxon>
        <taxon>Dothideomycetes</taxon>
        <taxon>Dothideomycetidae</taxon>
        <taxon>Mycosphaerellales</taxon>
        <taxon>Extremaceae</taxon>
        <taxon>Vermiconidia</taxon>
    </lineage>
</organism>
<evidence type="ECO:0000313" key="1">
    <source>
        <dbReference type="EMBL" id="KAK3722220.1"/>
    </source>
</evidence>
<comment type="caution">
    <text evidence="1">The sequence shown here is derived from an EMBL/GenBank/DDBJ whole genome shotgun (WGS) entry which is preliminary data.</text>
</comment>
<proteinExistence type="predicted"/>
<protein>
    <submittedName>
        <fullName evidence="1">Uncharacterized protein</fullName>
    </submittedName>
</protein>
<keyword evidence="2" id="KW-1185">Reference proteome</keyword>
<sequence>MATPNTSGAIARITKEITNLQRGTDLSLAVACRESDVRHVRALIIGPPETPYEYGFFEFEIKFVKDYPIKSPNVRCLTTNGGRCRFNPNIYNCGKVCLSILGTWRGEKNEEWSSAQGLESVLLSIQSLMSQNPYENEPGHDTAKKEEELPAAYIAKIRHETLRITVIQRMETLLGLDDNRIPTLYKQIRNKTQALLNQSSGSGDQWHSPATNGDSIGTHTPDTEASAYEYDAEATFAALDNGQWDPFTDLIKRRFLWYFDSYVKTINHAKEELQDGKAFDGKAFARMPFEFPPNSMEGHYDYKGLERRLNRIAEALEEERKHWEVQGRAQVKDATQLATQLAFQFKQLEHKWNDSSYSCSKMEISLPDPNNPFIWRLTLFGKPMTNLDGGIFNMTLSIPPNFPDIQPRLKLETPIFHHRVNSAGYLCYFPQKPDEIASHLEAIVREIEDENPQFDPRAVVNPGAFALYWGGEEKRKFYNRKLRRSAQESSEY</sequence>
<evidence type="ECO:0000313" key="2">
    <source>
        <dbReference type="Proteomes" id="UP001281147"/>
    </source>
</evidence>
<accession>A0ACC3NSI1</accession>
<reference evidence="1" key="1">
    <citation type="submission" date="2023-07" db="EMBL/GenBank/DDBJ databases">
        <title>Black Yeasts Isolated from many extreme environments.</title>
        <authorList>
            <person name="Coleine C."/>
            <person name="Stajich J.E."/>
            <person name="Selbmann L."/>
        </authorList>
    </citation>
    <scope>NUCLEOTIDE SEQUENCE</scope>
    <source>
        <strain evidence="1">CCFEE 5714</strain>
    </source>
</reference>
<gene>
    <name evidence="1" type="ORF">LTR37_002653</name>
</gene>